<evidence type="ECO:0000256" key="1">
    <source>
        <dbReference type="RuleBase" id="RU000363"/>
    </source>
</evidence>
<accession>A0A9X3UG21</accession>
<dbReference type="InterPro" id="IPR002347">
    <property type="entry name" value="SDR_fam"/>
</dbReference>
<dbReference type="SUPFAM" id="SSF51735">
    <property type="entry name" value="NAD(P)-binding Rossmann-fold domains"/>
    <property type="match status" value="1"/>
</dbReference>
<dbReference type="InterPro" id="IPR052184">
    <property type="entry name" value="SDR_enzymes"/>
</dbReference>
<dbReference type="AlphaFoldDB" id="A0A9X3UG21"/>
<sequence length="226" mass="24325">MTTILITGVGRGIGHQLARQSLDKGWTVIGSVREASHADRLNDLAADRFRPLVFDVRDGAAVEAAASGVDTPIDILINCSGIIGPERQSVLDMDFDGFADTLAVNTVGPLRIIHAFLPHIRRSEHGRIVTLSSYMGSMSHTKSDRIAYRASKAAVNKVMQGLSGELRAEGIAVATAHPGWVRTDMGGNLADISVEESAGGVLELCEQLNLSNSGHFWNWDGEHLSW</sequence>
<name>A0A9X3UG21_9HYPH</name>
<comment type="caution">
    <text evidence="2">The sequence shown here is derived from an EMBL/GenBank/DDBJ whole genome shotgun (WGS) entry which is preliminary data.</text>
</comment>
<dbReference type="PANTHER" id="PTHR45458">
    <property type="entry name" value="SHORT-CHAIN DEHYDROGENASE/REDUCTASE SDR"/>
    <property type="match status" value="1"/>
</dbReference>
<organism evidence="2 3">
    <name type="scientific">Hoeflea prorocentri</name>
    <dbReference type="NCBI Taxonomy" id="1922333"/>
    <lineage>
        <taxon>Bacteria</taxon>
        <taxon>Pseudomonadati</taxon>
        <taxon>Pseudomonadota</taxon>
        <taxon>Alphaproteobacteria</taxon>
        <taxon>Hyphomicrobiales</taxon>
        <taxon>Rhizobiaceae</taxon>
        <taxon>Hoeflea</taxon>
    </lineage>
</organism>
<dbReference type="CDD" id="cd05325">
    <property type="entry name" value="carb_red_sniffer_like_SDR_c"/>
    <property type="match status" value="1"/>
</dbReference>
<dbReference type="PANTHER" id="PTHR45458:SF1">
    <property type="entry name" value="SHORT CHAIN DEHYDROGENASE"/>
    <property type="match status" value="1"/>
</dbReference>
<keyword evidence="3" id="KW-1185">Reference proteome</keyword>
<dbReference type="Pfam" id="PF00106">
    <property type="entry name" value="adh_short"/>
    <property type="match status" value="1"/>
</dbReference>
<dbReference type="PRINTS" id="PR00080">
    <property type="entry name" value="SDRFAMILY"/>
</dbReference>
<dbReference type="EMBL" id="JAPJZI010000001">
    <property type="protein sequence ID" value="MDA5397680.1"/>
    <property type="molecule type" value="Genomic_DNA"/>
</dbReference>
<dbReference type="InterPro" id="IPR036291">
    <property type="entry name" value="NAD(P)-bd_dom_sf"/>
</dbReference>
<dbReference type="GO" id="GO:0016616">
    <property type="term" value="F:oxidoreductase activity, acting on the CH-OH group of donors, NAD or NADP as acceptor"/>
    <property type="evidence" value="ECO:0007669"/>
    <property type="project" value="TreeGrafter"/>
</dbReference>
<dbReference type="Gene3D" id="3.40.50.720">
    <property type="entry name" value="NAD(P)-binding Rossmann-like Domain"/>
    <property type="match status" value="1"/>
</dbReference>
<proteinExistence type="inferred from homology"/>
<gene>
    <name evidence="2" type="ORF">OQ273_03740</name>
</gene>
<evidence type="ECO:0000313" key="2">
    <source>
        <dbReference type="EMBL" id="MDA5397680.1"/>
    </source>
</evidence>
<evidence type="ECO:0000313" key="3">
    <source>
        <dbReference type="Proteomes" id="UP001151234"/>
    </source>
</evidence>
<dbReference type="PRINTS" id="PR00081">
    <property type="entry name" value="GDHRDH"/>
</dbReference>
<dbReference type="RefSeq" id="WP_267989137.1">
    <property type="nucleotide sequence ID" value="NZ_JAPJZI010000001.1"/>
</dbReference>
<comment type="similarity">
    <text evidence="1">Belongs to the short-chain dehydrogenases/reductases (SDR) family.</text>
</comment>
<protein>
    <submittedName>
        <fullName evidence="2">SDR family oxidoreductase</fullName>
    </submittedName>
</protein>
<dbReference type="Proteomes" id="UP001151234">
    <property type="component" value="Unassembled WGS sequence"/>
</dbReference>
<reference evidence="2" key="1">
    <citation type="submission" date="2022-11" db="EMBL/GenBank/DDBJ databases">
        <title>Draft genome sequence of Hoeflea poritis E7-10 and Hoeflea prorocentri PM5-8, separated from scleractinian coral Porites lutea and marine dinoflagellate.</title>
        <authorList>
            <person name="Zhang G."/>
            <person name="Wei Q."/>
            <person name="Cai L."/>
        </authorList>
    </citation>
    <scope>NUCLEOTIDE SEQUENCE</scope>
    <source>
        <strain evidence="2">PM5-8</strain>
    </source>
</reference>